<dbReference type="SUPFAM" id="SSF52540">
    <property type="entry name" value="P-loop containing nucleoside triphosphate hydrolases"/>
    <property type="match status" value="1"/>
</dbReference>
<evidence type="ECO:0000256" key="5">
    <source>
        <dbReference type="ARBA" id="ARBA00022967"/>
    </source>
</evidence>
<dbReference type="PROSITE" id="PS50893">
    <property type="entry name" value="ABC_TRANSPORTER_2"/>
    <property type="match status" value="1"/>
</dbReference>
<dbReference type="InterPro" id="IPR017871">
    <property type="entry name" value="ABC_transporter-like_CS"/>
</dbReference>
<reference evidence="9" key="1">
    <citation type="journal article" date="2019" name="Int. J. Syst. Evol. Microbiol.">
        <title>The Global Catalogue of Microorganisms (GCM) 10K type strain sequencing project: providing services to taxonomists for standard genome sequencing and annotation.</title>
        <authorList>
            <consortium name="The Broad Institute Genomics Platform"/>
            <consortium name="The Broad Institute Genome Sequencing Center for Infectious Disease"/>
            <person name="Wu L."/>
            <person name="Ma J."/>
        </authorList>
    </citation>
    <scope>NUCLEOTIDE SEQUENCE [LARGE SCALE GENOMIC DNA]</scope>
    <source>
        <strain evidence="9">KCTC 42644</strain>
    </source>
</reference>
<proteinExistence type="predicted"/>
<evidence type="ECO:0000259" key="7">
    <source>
        <dbReference type="PROSITE" id="PS50893"/>
    </source>
</evidence>
<dbReference type="EMBL" id="JBHRXV010000003">
    <property type="protein sequence ID" value="MFC3711775.1"/>
    <property type="molecule type" value="Genomic_DNA"/>
</dbReference>
<evidence type="ECO:0000256" key="3">
    <source>
        <dbReference type="ARBA" id="ARBA00022748"/>
    </source>
</evidence>
<dbReference type="RefSeq" id="WP_380857349.1">
    <property type="nucleotide sequence ID" value="NZ_JBHRXV010000003.1"/>
</dbReference>
<evidence type="ECO:0000256" key="1">
    <source>
        <dbReference type="ARBA" id="ARBA00022448"/>
    </source>
</evidence>
<keyword evidence="1" id="KW-0813">Transport</keyword>
<evidence type="ECO:0000256" key="6">
    <source>
        <dbReference type="ARBA" id="ARBA00023136"/>
    </source>
</evidence>
<dbReference type="PROSITE" id="PS00211">
    <property type="entry name" value="ABC_TRANSPORTER_1"/>
    <property type="match status" value="1"/>
</dbReference>
<accession>A0ABV7X6L0</accession>
<gene>
    <name evidence="8" type="primary">ccmA</name>
    <name evidence="8" type="ORF">ACFOMD_04285</name>
</gene>
<dbReference type="Gene3D" id="3.40.50.300">
    <property type="entry name" value="P-loop containing nucleotide triphosphate hydrolases"/>
    <property type="match status" value="1"/>
</dbReference>
<keyword evidence="2" id="KW-0547">Nucleotide-binding</keyword>
<feature type="domain" description="ABC transporter" evidence="7">
    <location>
        <begin position="8"/>
        <end position="196"/>
    </location>
</feature>
<dbReference type="InterPro" id="IPR027417">
    <property type="entry name" value="P-loop_NTPase"/>
</dbReference>
<comment type="caution">
    <text evidence="8">The sequence shown here is derived from an EMBL/GenBank/DDBJ whole genome shotgun (WGS) entry which is preliminary data.</text>
</comment>
<dbReference type="NCBIfam" id="TIGR01189">
    <property type="entry name" value="ccmA"/>
    <property type="match status" value="1"/>
</dbReference>
<dbReference type="PANTHER" id="PTHR43499:SF1">
    <property type="entry name" value="ABC TRANSPORTER I FAMILY MEMBER 1"/>
    <property type="match status" value="1"/>
</dbReference>
<dbReference type="InterPro" id="IPR005895">
    <property type="entry name" value="ABC_transptr_haem_export_CcmA"/>
</dbReference>
<sequence length="196" mass="20721">MTEGDGNLEATDLACVRGGRLIFDALDLRVAPGEALLVQGANGAGKSSLLRLLAGLLRPAAGRIANPFRTAYLGHDNALKGDRTLAQELRFWAAVDEAGDRWREALDRFDLVPLADLPTRLLSSGQKRRAALARTWASGAELWLLDEPSVGLDAPSVDRLAAACAAHRAGGGLIVAATHVPLGLQDARVLTMERAA</sequence>
<keyword evidence="4 8" id="KW-0067">ATP-binding</keyword>
<evidence type="ECO:0000313" key="8">
    <source>
        <dbReference type="EMBL" id="MFC3711775.1"/>
    </source>
</evidence>
<keyword evidence="3" id="KW-0201">Cytochrome c-type biogenesis</keyword>
<dbReference type="GO" id="GO:0005524">
    <property type="term" value="F:ATP binding"/>
    <property type="evidence" value="ECO:0007669"/>
    <property type="project" value="UniProtKB-KW"/>
</dbReference>
<keyword evidence="5" id="KW-1278">Translocase</keyword>
<evidence type="ECO:0000256" key="4">
    <source>
        <dbReference type="ARBA" id="ARBA00022840"/>
    </source>
</evidence>
<dbReference type="InterPro" id="IPR003593">
    <property type="entry name" value="AAA+_ATPase"/>
</dbReference>
<protein>
    <submittedName>
        <fullName evidence="8">Heme ABC exporter ATP-binding protein CcmA</fullName>
    </submittedName>
</protein>
<organism evidence="8 9">
    <name type="scientific">Sphingoaurantiacus capsulatus</name>
    <dbReference type="NCBI Taxonomy" id="1771310"/>
    <lineage>
        <taxon>Bacteria</taxon>
        <taxon>Pseudomonadati</taxon>
        <taxon>Pseudomonadota</taxon>
        <taxon>Alphaproteobacteria</taxon>
        <taxon>Sphingomonadales</taxon>
        <taxon>Sphingosinicellaceae</taxon>
        <taxon>Sphingoaurantiacus</taxon>
    </lineage>
</organism>
<name>A0ABV7X6L0_9SPHN</name>
<evidence type="ECO:0000256" key="2">
    <source>
        <dbReference type="ARBA" id="ARBA00022741"/>
    </source>
</evidence>
<dbReference type="Pfam" id="PF00005">
    <property type="entry name" value="ABC_tran"/>
    <property type="match status" value="1"/>
</dbReference>
<keyword evidence="6" id="KW-0472">Membrane</keyword>
<dbReference type="PANTHER" id="PTHR43499">
    <property type="entry name" value="ABC TRANSPORTER I FAMILY MEMBER 1"/>
    <property type="match status" value="1"/>
</dbReference>
<dbReference type="InterPro" id="IPR003439">
    <property type="entry name" value="ABC_transporter-like_ATP-bd"/>
</dbReference>
<dbReference type="SMART" id="SM00382">
    <property type="entry name" value="AAA"/>
    <property type="match status" value="1"/>
</dbReference>
<dbReference type="Proteomes" id="UP001595615">
    <property type="component" value="Unassembled WGS sequence"/>
</dbReference>
<evidence type="ECO:0000313" key="9">
    <source>
        <dbReference type="Proteomes" id="UP001595615"/>
    </source>
</evidence>
<keyword evidence="9" id="KW-1185">Reference proteome</keyword>